<evidence type="ECO:0000256" key="1">
    <source>
        <dbReference type="SAM" id="MobiDB-lite"/>
    </source>
</evidence>
<name>A0AAN7Z3S4_9PEZI</name>
<evidence type="ECO:0000313" key="2">
    <source>
        <dbReference type="EMBL" id="KAK5628652.1"/>
    </source>
</evidence>
<dbReference type="AlphaFoldDB" id="A0AAN7Z3S4"/>
<accession>A0AAN7Z3S4</accession>
<reference evidence="2 3" key="1">
    <citation type="submission" date="2023-10" db="EMBL/GenBank/DDBJ databases">
        <title>Draft genome sequence of Xylaria bambusicola isolate GMP-LS, the root and basal stem rot pathogen of sugarcane in Indonesia.</title>
        <authorList>
            <person name="Selvaraj P."/>
            <person name="Muralishankar V."/>
            <person name="Muruganantham S."/>
            <person name="Sp S."/>
            <person name="Haryani S."/>
            <person name="Lau K.J.X."/>
            <person name="Naqvi N.I."/>
        </authorList>
    </citation>
    <scope>NUCLEOTIDE SEQUENCE [LARGE SCALE GENOMIC DNA]</scope>
    <source>
        <strain evidence="2">GMP-LS</strain>
    </source>
</reference>
<proteinExistence type="predicted"/>
<evidence type="ECO:0000313" key="3">
    <source>
        <dbReference type="Proteomes" id="UP001305414"/>
    </source>
</evidence>
<feature type="compositionally biased region" description="Low complexity" evidence="1">
    <location>
        <begin position="116"/>
        <end position="144"/>
    </location>
</feature>
<feature type="region of interest" description="Disordered" evidence="1">
    <location>
        <begin position="81"/>
        <end position="147"/>
    </location>
</feature>
<dbReference type="EMBL" id="JAWHQM010000009">
    <property type="protein sequence ID" value="KAK5628652.1"/>
    <property type="molecule type" value="Genomic_DNA"/>
</dbReference>
<comment type="caution">
    <text evidence="2">The sequence shown here is derived from an EMBL/GenBank/DDBJ whole genome shotgun (WGS) entry which is preliminary data.</text>
</comment>
<gene>
    <name evidence="2" type="ORF">RRF57_004367</name>
</gene>
<keyword evidence="3" id="KW-1185">Reference proteome</keyword>
<sequence length="168" mass="18758">MHTLFITVSEETEEAHHVCAPDQISPRRNSLLLQLRQRPGIVRRNPYPDLSLPIPVLKSNFLTVFDRDIVRKLHDHEIDRRIRRAQSHHRRMPSPRSIRNSLLPGRHERPQPSDIGSPRPGSPAPSGAGKSLPSPSVTSPPTSVGATMTRYRFDVSAVSGMKVCDVNG</sequence>
<feature type="compositionally biased region" description="Basic residues" evidence="1">
    <location>
        <begin position="81"/>
        <end position="93"/>
    </location>
</feature>
<organism evidence="2 3">
    <name type="scientific">Xylaria bambusicola</name>
    <dbReference type="NCBI Taxonomy" id="326684"/>
    <lineage>
        <taxon>Eukaryota</taxon>
        <taxon>Fungi</taxon>
        <taxon>Dikarya</taxon>
        <taxon>Ascomycota</taxon>
        <taxon>Pezizomycotina</taxon>
        <taxon>Sordariomycetes</taxon>
        <taxon>Xylariomycetidae</taxon>
        <taxon>Xylariales</taxon>
        <taxon>Xylariaceae</taxon>
        <taxon>Xylaria</taxon>
    </lineage>
</organism>
<protein>
    <submittedName>
        <fullName evidence="2">Uncharacterized protein</fullName>
    </submittedName>
</protein>
<dbReference type="Proteomes" id="UP001305414">
    <property type="component" value="Unassembled WGS sequence"/>
</dbReference>